<keyword evidence="5" id="KW-1185">Reference proteome</keyword>
<dbReference type="PANTHER" id="PTHR10434:SF11">
    <property type="entry name" value="1-ACYL-SN-GLYCEROL-3-PHOSPHATE ACYLTRANSFERASE"/>
    <property type="match status" value="1"/>
</dbReference>
<keyword evidence="1 4" id="KW-0808">Transferase</keyword>
<name>A0A511ZD66_9BACI</name>
<dbReference type="GO" id="GO:0003841">
    <property type="term" value="F:1-acylglycerol-3-phosphate O-acyltransferase activity"/>
    <property type="evidence" value="ECO:0007669"/>
    <property type="project" value="TreeGrafter"/>
</dbReference>
<dbReference type="SUPFAM" id="SSF69593">
    <property type="entry name" value="Glycerol-3-phosphate (1)-acyltransferase"/>
    <property type="match status" value="1"/>
</dbReference>
<evidence type="ECO:0000313" key="5">
    <source>
        <dbReference type="Proteomes" id="UP000321558"/>
    </source>
</evidence>
<dbReference type="STRING" id="582851.GCA_900162665_02354"/>
<dbReference type="InterPro" id="IPR002123">
    <property type="entry name" value="Plipid/glycerol_acylTrfase"/>
</dbReference>
<evidence type="ECO:0000313" key="4">
    <source>
        <dbReference type="EMBL" id="GEN85383.1"/>
    </source>
</evidence>
<keyword evidence="2 4" id="KW-0012">Acyltransferase</keyword>
<reference evidence="4 5" key="1">
    <citation type="submission" date="2019-07" db="EMBL/GenBank/DDBJ databases">
        <title>Whole genome shotgun sequence of Oceanobacillus sojae NBRC 105379.</title>
        <authorList>
            <person name="Hosoyama A."/>
            <person name="Uohara A."/>
            <person name="Ohji S."/>
            <person name="Ichikawa N."/>
        </authorList>
    </citation>
    <scope>NUCLEOTIDE SEQUENCE [LARGE SCALE GENOMIC DNA]</scope>
    <source>
        <strain evidence="4 5">NBRC 105379</strain>
    </source>
</reference>
<dbReference type="GO" id="GO:0006654">
    <property type="term" value="P:phosphatidic acid biosynthetic process"/>
    <property type="evidence" value="ECO:0007669"/>
    <property type="project" value="TreeGrafter"/>
</dbReference>
<dbReference type="Pfam" id="PF01553">
    <property type="entry name" value="Acyltransferase"/>
    <property type="match status" value="1"/>
</dbReference>
<evidence type="ECO:0000256" key="2">
    <source>
        <dbReference type="ARBA" id="ARBA00023315"/>
    </source>
</evidence>
<dbReference type="RefSeq" id="WP_147207801.1">
    <property type="nucleotide sequence ID" value="NZ_BJYM01000001.1"/>
</dbReference>
<feature type="domain" description="Phospholipid/glycerol acyltransferase" evidence="3">
    <location>
        <begin position="34"/>
        <end position="146"/>
    </location>
</feature>
<organism evidence="4 5">
    <name type="scientific">Oceanobacillus sojae</name>
    <dbReference type="NCBI Taxonomy" id="582851"/>
    <lineage>
        <taxon>Bacteria</taxon>
        <taxon>Bacillati</taxon>
        <taxon>Bacillota</taxon>
        <taxon>Bacilli</taxon>
        <taxon>Bacillales</taxon>
        <taxon>Bacillaceae</taxon>
        <taxon>Oceanobacillus</taxon>
    </lineage>
</organism>
<dbReference type="CDD" id="cd07989">
    <property type="entry name" value="LPLAT_AGPAT-like"/>
    <property type="match status" value="1"/>
</dbReference>
<proteinExistence type="predicted"/>
<sequence length="193" mass="21796">MLYNFAKFIFTILFYPMYRIKVTGKHHIPKKGPVIICTNHTSNLDPPVVGTTASRTIHFMAKEELFNGKFLGGLLRRVHAFPVKRGLADRNALRGGLKILEEGETLGLFPEGTRSKDGKPGNPLPGVGFFALRSQAEVVPCVIISEYKLFRRTKVIYGKPMDVESFRKNKASAKEMSEGIMEEIRNLYEIHKN</sequence>
<dbReference type="Proteomes" id="UP000321558">
    <property type="component" value="Unassembled WGS sequence"/>
</dbReference>
<comment type="caution">
    <text evidence="4">The sequence shown here is derived from an EMBL/GenBank/DDBJ whole genome shotgun (WGS) entry which is preliminary data.</text>
</comment>
<gene>
    <name evidence="4" type="ORF">OSO01_01220</name>
</gene>
<evidence type="ECO:0000259" key="3">
    <source>
        <dbReference type="SMART" id="SM00563"/>
    </source>
</evidence>
<dbReference type="SMART" id="SM00563">
    <property type="entry name" value="PlsC"/>
    <property type="match status" value="1"/>
</dbReference>
<dbReference type="OrthoDB" id="9803035at2"/>
<dbReference type="PANTHER" id="PTHR10434">
    <property type="entry name" value="1-ACYL-SN-GLYCEROL-3-PHOSPHATE ACYLTRANSFERASE"/>
    <property type="match status" value="1"/>
</dbReference>
<evidence type="ECO:0000256" key="1">
    <source>
        <dbReference type="ARBA" id="ARBA00022679"/>
    </source>
</evidence>
<dbReference type="AlphaFoldDB" id="A0A511ZD66"/>
<accession>A0A511ZD66</accession>
<dbReference type="EMBL" id="BJYM01000001">
    <property type="protein sequence ID" value="GEN85383.1"/>
    <property type="molecule type" value="Genomic_DNA"/>
</dbReference>
<protein>
    <submittedName>
        <fullName evidence="4">1-acyl-sn-glycerol-3-phosphate acyltransferase</fullName>
    </submittedName>
</protein>